<dbReference type="KEGG" id="sals:SLNWT_1382"/>
<dbReference type="AlphaFoldDB" id="A0A0B5EHT5"/>
<evidence type="ECO:0000256" key="1">
    <source>
        <dbReference type="SAM" id="MobiDB-lite"/>
    </source>
</evidence>
<reference evidence="2 3" key="1">
    <citation type="submission" date="2015-01" db="EMBL/GenBank/DDBJ databases">
        <title>Enhanced salinomycin production by adjusting the supply of polyketide extender units in Streptomyce albus DSM 41398.</title>
        <authorList>
            <person name="Lu C."/>
        </authorList>
    </citation>
    <scope>NUCLEOTIDE SEQUENCE [LARGE SCALE GENOMIC DNA]</scope>
    <source>
        <strain evidence="3">ATCC 21838 / DSM 41398 / FERM P-419 / JCM 4703 / NBRC 107858</strain>
    </source>
</reference>
<protein>
    <submittedName>
        <fullName evidence="2">Uncharacterized protein</fullName>
    </submittedName>
</protein>
<proteinExistence type="predicted"/>
<organism evidence="2 3">
    <name type="scientific">Streptomyces albus (strain ATCC 21838 / DSM 41398 / FERM P-419 / JCM 4703 / NBRC 107858)</name>
    <dbReference type="NCBI Taxonomy" id="1081613"/>
    <lineage>
        <taxon>Bacteria</taxon>
        <taxon>Bacillati</taxon>
        <taxon>Actinomycetota</taxon>
        <taxon>Actinomycetes</taxon>
        <taxon>Kitasatosporales</taxon>
        <taxon>Streptomycetaceae</taxon>
        <taxon>Streptomyces</taxon>
    </lineage>
</organism>
<dbReference type="EMBL" id="CP010519">
    <property type="protein sequence ID" value="AJE81758.1"/>
    <property type="molecule type" value="Genomic_DNA"/>
</dbReference>
<dbReference type="Proteomes" id="UP000031523">
    <property type="component" value="Chromosome"/>
</dbReference>
<evidence type="ECO:0000313" key="2">
    <source>
        <dbReference type="EMBL" id="AJE81758.1"/>
    </source>
</evidence>
<gene>
    <name evidence="2" type="ORF">SLNWT_1382</name>
</gene>
<accession>A0A0B5EHT5</accession>
<feature type="region of interest" description="Disordered" evidence="1">
    <location>
        <begin position="1"/>
        <end position="46"/>
    </location>
</feature>
<evidence type="ECO:0000313" key="3">
    <source>
        <dbReference type="Proteomes" id="UP000031523"/>
    </source>
</evidence>
<name>A0A0B5EHT5_STRA4</name>
<sequence>MGSEGSLRGQLMQDAPSSEETRCLPRPSSSASIWSPGHGAGPDAPP</sequence>
<keyword evidence="3" id="KW-1185">Reference proteome</keyword>